<name>A0ABS0LRV6_9LACT</name>
<evidence type="ECO:0000256" key="1">
    <source>
        <dbReference type="ARBA" id="ARBA00004429"/>
    </source>
</evidence>
<keyword evidence="11 12" id="KW-0472">Membrane</keyword>
<evidence type="ECO:0000256" key="10">
    <source>
        <dbReference type="ARBA" id="ARBA00022989"/>
    </source>
</evidence>
<evidence type="ECO:0000313" key="16">
    <source>
        <dbReference type="EMBL" id="MBG9986893.1"/>
    </source>
</evidence>
<keyword evidence="17" id="KW-1185">Reference proteome</keyword>
<dbReference type="Pfam" id="PF02378">
    <property type="entry name" value="PTS_EIIC"/>
    <property type="match status" value="1"/>
</dbReference>
<evidence type="ECO:0000259" key="13">
    <source>
        <dbReference type="PROSITE" id="PS51094"/>
    </source>
</evidence>
<dbReference type="InterPro" id="IPR036095">
    <property type="entry name" value="PTS_EIIB-like_sf"/>
</dbReference>
<dbReference type="NCBIfam" id="TIGR01427">
    <property type="entry name" value="PTS_IIC_fructo"/>
    <property type="match status" value="1"/>
</dbReference>
<feature type="domain" description="PTS EIIB type-2" evidence="14">
    <location>
        <begin position="3"/>
        <end position="100"/>
    </location>
</feature>
<evidence type="ECO:0000256" key="2">
    <source>
        <dbReference type="ARBA" id="ARBA00022448"/>
    </source>
</evidence>
<evidence type="ECO:0000259" key="14">
    <source>
        <dbReference type="PROSITE" id="PS51099"/>
    </source>
</evidence>
<evidence type="ECO:0000256" key="4">
    <source>
        <dbReference type="ARBA" id="ARBA00022553"/>
    </source>
</evidence>
<keyword evidence="9" id="KW-0418">Kinase</keyword>
<dbReference type="SUPFAM" id="SSF55804">
    <property type="entry name" value="Phoshotransferase/anion transport protein"/>
    <property type="match status" value="1"/>
</dbReference>
<dbReference type="CDD" id="cd00211">
    <property type="entry name" value="PTS_IIA_fru"/>
    <property type="match status" value="1"/>
</dbReference>
<feature type="transmembrane region" description="Helical" evidence="12">
    <location>
        <begin position="254"/>
        <end position="276"/>
    </location>
</feature>
<dbReference type="InterPro" id="IPR013014">
    <property type="entry name" value="PTS_EIIC_2"/>
</dbReference>
<keyword evidence="6" id="KW-0808">Transferase</keyword>
<dbReference type="NCBIfam" id="TIGR00848">
    <property type="entry name" value="fruA"/>
    <property type="match status" value="1"/>
</dbReference>
<dbReference type="Gene3D" id="3.40.50.2300">
    <property type="match status" value="1"/>
</dbReference>
<dbReference type="InterPro" id="IPR003352">
    <property type="entry name" value="PTS_EIIC"/>
</dbReference>
<accession>A0ABS0LRV6</accession>
<dbReference type="PROSITE" id="PS51099">
    <property type="entry name" value="PTS_EIIB_TYPE_2"/>
    <property type="match status" value="1"/>
</dbReference>
<feature type="transmembrane region" description="Helical" evidence="12">
    <location>
        <begin position="132"/>
        <end position="152"/>
    </location>
</feature>
<feature type="domain" description="PTS EIIC type-2" evidence="15">
    <location>
        <begin position="124"/>
        <end position="466"/>
    </location>
</feature>
<evidence type="ECO:0000313" key="17">
    <source>
        <dbReference type="Proteomes" id="UP000721415"/>
    </source>
</evidence>
<keyword evidence="2" id="KW-0813">Transport</keyword>
<organism evidence="16 17">
    <name type="scientific">Facklamia lactis</name>
    <dbReference type="NCBI Taxonomy" id="2749967"/>
    <lineage>
        <taxon>Bacteria</taxon>
        <taxon>Bacillati</taxon>
        <taxon>Bacillota</taxon>
        <taxon>Bacilli</taxon>
        <taxon>Lactobacillales</taxon>
        <taxon>Aerococcaceae</taxon>
        <taxon>Facklamia</taxon>
    </lineage>
</organism>
<dbReference type="Gene3D" id="3.40.930.10">
    <property type="entry name" value="Mannitol-specific EII, Chain A"/>
    <property type="match status" value="1"/>
</dbReference>
<dbReference type="InterPro" id="IPR013011">
    <property type="entry name" value="PTS_EIIB_2"/>
</dbReference>
<keyword evidence="10 12" id="KW-1133">Transmembrane helix</keyword>
<keyword evidence="8 12" id="KW-0812">Transmembrane</keyword>
<dbReference type="NCBIfam" id="TIGR00829">
    <property type="entry name" value="FRU"/>
    <property type="match status" value="1"/>
</dbReference>
<dbReference type="EMBL" id="JACBXQ010000005">
    <property type="protein sequence ID" value="MBG9986893.1"/>
    <property type="molecule type" value="Genomic_DNA"/>
</dbReference>
<evidence type="ECO:0000256" key="7">
    <source>
        <dbReference type="ARBA" id="ARBA00022683"/>
    </source>
</evidence>
<feature type="transmembrane region" description="Helical" evidence="12">
    <location>
        <begin position="333"/>
        <end position="358"/>
    </location>
</feature>
<evidence type="ECO:0000256" key="9">
    <source>
        <dbReference type="ARBA" id="ARBA00022777"/>
    </source>
</evidence>
<keyword evidence="7" id="KW-0598">Phosphotransferase system</keyword>
<feature type="transmembrane region" description="Helical" evidence="12">
    <location>
        <begin position="397"/>
        <end position="417"/>
    </location>
</feature>
<keyword evidence="5 16" id="KW-0762">Sugar transport</keyword>
<dbReference type="CDD" id="cd05569">
    <property type="entry name" value="PTS_IIB_fructose"/>
    <property type="match status" value="1"/>
</dbReference>
<feature type="domain" description="PTS EIIA type-2" evidence="13">
    <location>
        <begin position="503"/>
        <end position="648"/>
    </location>
</feature>
<dbReference type="PANTHER" id="PTHR30505">
    <property type="entry name" value="FRUCTOSE-LIKE PERMEASE"/>
    <property type="match status" value="1"/>
</dbReference>
<protein>
    <submittedName>
        <fullName evidence="16">PTS sugar transporter subunit IIA</fullName>
    </submittedName>
</protein>
<evidence type="ECO:0000259" key="15">
    <source>
        <dbReference type="PROSITE" id="PS51104"/>
    </source>
</evidence>
<evidence type="ECO:0000256" key="8">
    <source>
        <dbReference type="ARBA" id="ARBA00022692"/>
    </source>
</evidence>
<dbReference type="InterPro" id="IPR003353">
    <property type="entry name" value="PTS_IIB_fruc"/>
</dbReference>
<dbReference type="RefSeq" id="WP_197115814.1">
    <property type="nucleotide sequence ID" value="NZ_JACBXQ010000005.1"/>
</dbReference>
<dbReference type="InterPro" id="IPR002178">
    <property type="entry name" value="PTS_EIIA_type-2_dom"/>
</dbReference>
<dbReference type="SUPFAM" id="SSF52794">
    <property type="entry name" value="PTS system IIB component-like"/>
    <property type="match status" value="1"/>
</dbReference>
<comment type="subcellular location">
    <subcellularLocation>
        <location evidence="1">Cell inner membrane</location>
        <topology evidence="1">Multi-pass membrane protein</topology>
    </subcellularLocation>
</comment>
<feature type="transmembrane region" description="Helical" evidence="12">
    <location>
        <begin position="224"/>
        <end position="242"/>
    </location>
</feature>
<evidence type="ECO:0000256" key="3">
    <source>
        <dbReference type="ARBA" id="ARBA00022475"/>
    </source>
</evidence>
<dbReference type="PANTHER" id="PTHR30505:SF0">
    <property type="entry name" value="FRUCTOSE-LIKE PTS SYSTEM EIIBC COMPONENT-RELATED"/>
    <property type="match status" value="1"/>
</dbReference>
<reference evidence="16 17" key="1">
    <citation type="submission" date="2020-07" db="EMBL/GenBank/DDBJ databases">
        <title>Facklamia lactis sp. nov., isolated from raw milk.</title>
        <authorList>
            <person name="Doll E.V."/>
            <person name="Huptas C."/>
            <person name="Staib L."/>
            <person name="Wenning M."/>
            <person name="Scherer S."/>
        </authorList>
    </citation>
    <scope>NUCLEOTIDE SEQUENCE [LARGE SCALE GENOMIC DNA]</scope>
    <source>
        <strain evidence="16 17">DSM 111018</strain>
    </source>
</reference>
<evidence type="ECO:0000256" key="12">
    <source>
        <dbReference type="SAM" id="Phobius"/>
    </source>
</evidence>
<keyword evidence="4" id="KW-0597">Phosphoprotein</keyword>
<dbReference type="InterPro" id="IPR050864">
    <property type="entry name" value="Bacterial_PTS_Sugar_Transport"/>
</dbReference>
<dbReference type="Pfam" id="PF02302">
    <property type="entry name" value="PTS_IIB"/>
    <property type="match status" value="1"/>
</dbReference>
<dbReference type="InterPro" id="IPR016152">
    <property type="entry name" value="PTrfase/Anion_transptr"/>
</dbReference>
<dbReference type="Pfam" id="PF00359">
    <property type="entry name" value="PTS_EIIA_2"/>
    <property type="match status" value="1"/>
</dbReference>
<dbReference type="Proteomes" id="UP000721415">
    <property type="component" value="Unassembled WGS sequence"/>
</dbReference>
<evidence type="ECO:0000256" key="5">
    <source>
        <dbReference type="ARBA" id="ARBA00022597"/>
    </source>
</evidence>
<evidence type="ECO:0000256" key="6">
    <source>
        <dbReference type="ARBA" id="ARBA00022679"/>
    </source>
</evidence>
<dbReference type="InterPro" id="IPR006327">
    <property type="entry name" value="PTS_IIC_fruc"/>
</dbReference>
<proteinExistence type="predicted"/>
<comment type="caution">
    <text evidence="16">The sequence shown here is derived from an EMBL/GenBank/DDBJ whole genome shotgun (WGS) entry which is preliminary data.</text>
</comment>
<dbReference type="PROSITE" id="PS00372">
    <property type="entry name" value="PTS_EIIA_TYPE_2_HIS"/>
    <property type="match status" value="1"/>
</dbReference>
<gene>
    <name evidence="16" type="ORF">HZY91_08335</name>
</gene>
<dbReference type="PROSITE" id="PS51094">
    <property type="entry name" value="PTS_EIIA_TYPE_2"/>
    <property type="match status" value="1"/>
</dbReference>
<feature type="transmembrane region" description="Helical" evidence="12">
    <location>
        <begin position="172"/>
        <end position="193"/>
    </location>
</feature>
<evidence type="ECO:0000256" key="11">
    <source>
        <dbReference type="ARBA" id="ARBA00023136"/>
    </source>
</evidence>
<dbReference type="PROSITE" id="PS51104">
    <property type="entry name" value="PTS_EIIC_TYPE_2"/>
    <property type="match status" value="1"/>
</dbReference>
<keyword evidence="3" id="KW-1003">Cell membrane</keyword>
<dbReference type="InterPro" id="IPR003501">
    <property type="entry name" value="PTS_EIIB_2/3"/>
</dbReference>
<dbReference type="InterPro" id="IPR004715">
    <property type="entry name" value="PTS_IIA_fruc"/>
</dbReference>
<sequence length="649" mass="68402">MSKKVIAITACPVGVAHTYMAAENLERAGKELGIDIKVETHGSIGVEHAFTQEEIEQAEGLIIASDKEIDKTRFSGKPIIEVSVREGIDRPKELIQDILDGKGKRYEGAGEVSKESASGQGNLLYRALMNGVSYMVPFVVTGGLLIAIALSIGGNPTAAGFEIPEGSFWSQVNAIGGAAMGFMVPILAGYIAYAIADRPGLVPGMVGGTIAANGAFYGSEANTGFIGGIIAGFLAGYIAKTIKKIPVPKALNSIMPIIVIPVFSSLIVGLLFIYLIGQPVASLFSSLTNWLASMQGANSMILASIIGAMIAVDMGGPFNKTAFLFGSGLIAEGVYNVMGAVAVAVCIPPIAMGLASHILRKKFTDADRQAGTAAAFMGFFGITEGAIPFAAKNPARVIPAIIGGSMVGSVIAMLTNVGGHVAHGGPIVALLGAVDQVPMYFLAVLVGVLVTLLLIAVLLPNIEETVDVLANDNQVETSKDNVIDEDASSSKAEVANETIALTDLMSEDLIMMDLQSNDKNQTLSELLNLTALSERIDQPAEVLAAVQKRESQGSTGMGEGIAIPHAKSESIIAPTVLFARLSEEVDWESLDGLPVKMVFLILVPKRHQGDVHLKILQMLARKLMDDDFKNNLLNAKTTEEVYQILRTVK</sequence>
<feature type="transmembrane region" description="Helical" evidence="12">
    <location>
        <begin position="437"/>
        <end position="459"/>
    </location>
</feature>
<feature type="transmembrane region" description="Helical" evidence="12">
    <location>
        <begin position="296"/>
        <end position="312"/>
    </location>
</feature>